<reference evidence="1" key="2">
    <citation type="submission" date="2015-03" db="UniProtKB">
        <authorList>
            <consortium name="EnsemblPlants"/>
        </authorList>
    </citation>
    <scope>IDENTIFICATION</scope>
</reference>
<dbReference type="AlphaFoldDB" id="A0A0D3FHH6"/>
<dbReference type="HOGENOM" id="CLU_090813_0_0_1"/>
<keyword evidence="2" id="KW-1185">Reference proteome</keyword>
<dbReference type="Proteomes" id="UP000026960">
    <property type="component" value="Chromosome 3"/>
</dbReference>
<protein>
    <submittedName>
        <fullName evidence="1">Uncharacterized protein</fullName>
    </submittedName>
</protein>
<dbReference type="PaxDb" id="65489-OBART03G14350.1"/>
<dbReference type="Gramene" id="OBART03G14350.1">
    <property type="protein sequence ID" value="OBART03G14350.1"/>
    <property type="gene ID" value="OBART03G14350"/>
</dbReference>
<sequence length="127" mass="14370">MALVAAAAANPKQKQKQQKASIGRRAWRLLRLAVLWARKGSAYSIEETSSARVLRLIPFIAPAVPDTPGFYSDEDRYFFCRWDTEPECSGVGCYDYIENNVLKTEQIVQVVRPTDQLDAEKCRIFGV</sequence>
<reference evidence="1" key="1">
    <citation type="journal article" date="2009" name="Rice">
        <title>De Novo Next Generation Sequencing of Plant Genomes.</title>
        <authorList>
            <person name="Rounsley S."/>
            <person name="Marri P.R."/>
            <person name="Yu Y."/>
            <person name="He R."/>
            <person name="Sisneros N."/>
            <person name="Goicoechea J.L."/>
            <person name="Lee S.J."/>
            <person name="Angelova A."/>
            <person name="Kudrna D."/>
            <person name="Luo M."/>
            <person name="Affourtit J."/>
            <person name="Desany B."/>
            <person name="Knight J."/>
            <person name="Niazi F."/>
            <person name="Egholm M."/>
            <person name="Wing R.A."/>
        </authorList>
    </citation>
    <scope>NUCLEOTIDE SEQUENCE [LARGE SCALE GENOMIC DNA]</scope>
    <source>
        <strain evidence="1">cv. IRGC 105608</strain>
    </source>
</reference>
<evidence type="ECO:0000313" key="2">
    <source>
        <dbReference type="Proteomes" id="UP000026960"/>
    </source>
</evidence>
<organism evidence="1">
    <name type="scientific">Oryza barthii</name>
    <dbReference type="NCBI Taxonomy" id="65489"/>
    <lineage>
        <taxon>Eukaryota</taxon>
        <taxon>Viridiplantae</taxon>
        <taxon>Streptophyta</taxon>
        <taxon>Embryophyta</taxon>
        <taxon>Tracheophyta</taxon>
        <taxon>Spermatophyta</taxon>
        <taxon>Magnoliopsida</taxon>
        <taxon>Liliopsida</taxon>
        <taxon>Poales</taxon>
        <taxon>Poaceae</taxon>
        <taxon>BOP clade</taxon>
        <taxon>Oryzoideae</taxon>
        <taxon>Oryzeae</taxon>
        <taxon>Oryzinae</taxon>
        <taxon>Oryza</taxon>
    </lineage>
</organism>
<accession>A0A0D3FHH6</accession>
<dbReference type="EnsemblPlants" id="OBART03G14350.1">
    <property type="protein sequence ID" value="OBART03G14350.1"/>
    <property type="gene ID" value="OBART03G14350"/>
</dbReference>
<evidence type="ECO:0000313" key="1">
    <source>
        <dbReference type="EnsemblPlants" id="OBART03G14350.1"/>
    </source>
</evidence>
<proteinExistence type="predicted"/>
<name>A0A0D3FHH6_9ORYZ</name>